<reference evidence="1" key="1">
    <citation type="journal article" date="2016" name="Genom Data">
        <title>Isolation and complete genome sequencing of Mimivirus bombay, a Giant Virus in sewage of Mumbai, India.</title>
        <authorList>
            <person name="Chatterjee A."/>
            <person name="Ali F."/>
            <person name="Bange D."/>
            <person name="Kondabagil K."/>
        </authorList>
    </citation>
    <scope>NUCLEOTIDE SEQUENCE [LARGE SCALE GENOMIC DNA]</scope>
    <source>
        <strain evidence="1">1</strain>
    </source>
</reference>
<organism evidence="1 2">
    <name type="scientific">Mimivirus Bombay</name>
    <dbReference type="NCBI Taxonomy" id="1835008"/>
    <lineage>
        <taxon>Viruses</taxon>
        <taxon>Varidnaviria</taxon>
        <taxon>Bamfordvirae</taxon>
        <taxon>Nucleocytoviricota</taxon>
        <taxon>Megaviricetes</taxon>
        <taxon>Imitervirales</taxon>
        <taxon>Mimiviridae</taxon>
        <taxon>Megamimivirinae</taxon>
        <taxon>Mimivirus</taxon>
        <taxon>Mimivirus bradfordmassiliense</taxon>
    </lineage>
</organism>
<name>A0A165X8M1_MIMIV</name>
<dbReference type="EMBL" id="KU761889">
    <property type="protein sequence ID" value="AMZ02565.1"/>
    <property type="molecule type" value="Genomic_DNA"/>
</dbReference>
<sequence length="112" mass="13756">MYWEFFDCVIFYYHKMEYSEKKEKIFETAEKFGMDFIDLQEKCNFWNQITLTGRRECKEVKKDFMKDFLSMAKNSVDFIEQQAHQQQINQHRQSHNRQTIVRDGNTIDCIMM</sequence>
<accession>A0A165X8M1</accession>
<dbReference type="Proteomes" id="UP000241559">
    <property type="component" value="Segment"/>
</dbReference>
<proteinExistence type="predicted"/>
<evidence type="ECO:0000313" key="2">
    <source>
        <dbReference type="Proteomes" id="UP000241559"/>
    </source>
</evidence>
<protein>
    <submittedName>
        <fullName evidence="1">Uncharacterized protein</fullName>
    </submittedName>
</protein>
<evidence type="ECO:0000313" key="1">
    <source>
        <dbReference type="EMBL" id="AMZ02565.1"/>
    </source>
</evidence>